<dbReference type="InterPro" id="IPR001680">
    <property type="entry name" value="WD40_rpt"/>
</dbReference>
<proteinExistence type="predicted"/>
<dbReference type="PRINTS" id="PR00320">
    <property type="entry name" value="GPROTEINBRPT"/>
</dbReference>
<dbReference type="RefSeq" id="XP_029237982.1">
    <property type="nucleotide sequence ID" value="XM_029382376.1"/>
</dbReference>
<evidence type="ECO:0000256" key="1">
    <source>
        <dbReference type="ARBA" id="ARBA00022574"/>
    </source>
</evidence>
<dbReference type="InterPro" id="IPR019775">
    <property type="entry name" value="WD40_repeat_CS"/>
</dbReference>
<dbReference type="VEuPathDB" id="TriTrypDB:TRSC58_04865"/>
<dbReference type="PANTHER" id="PTHR44464">
    <property type="entry name" value="WD REPEAT-CONTAINING PROTEIN 17"/>
    <property type="match status" value="1"/>
</dbReference>
<dbReference type="EMBL" id="MKGL01000169">
    <property type="protein sequence ID" value="RNF04232.1"/>
    <property type="molecule type" value="Genomic_DNA"/>
</dbReference>
<feature type="repeat" description="WD" evidence="5">
    <location>
        <begin position="584"/>
        <end position="626"/>
    </location>
</feature>
<dbReference type="SUPFAM" id="SSF50998">
    <property type="entry name" value="Quinoprotein alcohol dehydrogenase-like"/>
    <property type="match status" value="1"/>
</dbReference>
<evidence type="ECO:0000256" key="5">
    <source>
        <dbReference type="PROSITE-ProRule" id="PRU00221"/>
    </source>
</evidence>
<dbReference type="VEuPathDB" id="TriTrypDB:TRSC58_07035"/>
<keyword evidence="4" id="KW-0687">Ribonucleoprotein</keyword>
<evidence type="ECO:0000256" key="3">
    <source>
        <dbReference type="ARBA" id="ARBA00022980"/>
    </source>
</evidence>
<evidence type="ECO:0000256" key="4">
    <source>
        <dbReference type="ARBA" id="ARBA00023274"/>
    </source>
</evidence>
<dbReference type="InterPro" id="IPR011047">
    <property type="entry name" value="Quinoprotein_ADH-like_sf"/>
</dbReference>
<accession>A0A422NFI2</accession>
<dbReference type="Proteomes" id="UP000283634">
    <property type="component" value="Unassembled WGS sequence"/>
</dbReference>
<evidence type="ECO:0000256" key="6">
    <source>
        <dbReference type="SAM" id="MobiDB-lite"/>
    </source>
</evidence>
<evidence type="ECO:0000313" key="7">
    <source>
        <dbReference type="EMBL" id="RNF04232.1"/>
    </source>
</evidence>
<dbReference type="InterPro" id="IPR020472">
    <property type="entry name" value="WD40_PAC1"/>
</dbReference>
<feature type="region of interest" description="Disordered" evidence="6">
    <location>
        <begin position="258"/>
        <end position="280"/>
    </location>
</feature>
<dbReference type="InterPro" id="IPR015943">
    <property type="entry name" value="WD40/YVTN_repeat-like_dom_sf"/>
</dbReference>
<dbReference type="PROSITE" id="PS50294">
    <property type="entry name" value="WD_REPEATS_REGION"/>
    <property type="match status" value="3"/>
</dbReference>
<keyword evidence="3" id="KW-0689">Ribosomal protein</keyword>
<dbReference type="PANTHER" id="PTHR44464:SF1">
    <property type="entry name" value="WD REPEAT-CONTAINING PROTEIN 17"/>
    <property type="match status" value="1"/>
</dbReference>
<name>A0A422NFI2_TRYRA</name>
<keyword evidence="2" id="KW-0677">Repeat</keyword>
<dbReference type="SMART" id="SM00320">
    <property type="entry name" value="WD40"/>
    <property type="match status" value="7"/>
</dbReference>
<dbReference type="SUPFAM" id="SSF50978">
    <property type="entry name" value="WD40 repeat-like"/>
    <property type="match status" value="2"/>
</dbReference>
<dbReference type="OMA" id="VYRFPKL"/>
<dbReference type="Pfam" id="PF00400">
    <property type="entry name" value="WD40"/>
    <property type="match status" value="4"/>
</dbReference>
<evidence type="ECO:0000313" key="8">
    <source>
        <dbReference type="Proteomes" id="UP000283634"/>
    </source>
</evidence>
<reference evidence="7 8" key="1">
    <citation type="journal article" date="2018" name="BMC Genomics">
        <title>Genomic comparison of Trypanosoma conorhini and Trypanosoma rangeli to Trypanosoma cruzi strains of high and low virulence.</title>
        <authorList>
            <person name="Bradwell K.R."/>
            <person name="Koparde V.N."/>
            <person name="Matveyev A.V."/>
            <person name="Serrano M.G."/>
            <person name="Alves J.M."/>
            <person name="Parikh H."/>
            <person name="Huang B."/>
            <person name="Lee V."/>
            <person name="Espinosa-Alvarez O."/>
            <person name="Ortiz P.A."/>
            <person name="Costa-Martins A.G."/>
            <person name="Teixeira M.M."/>
            <person name="Buck G.A."/>
        </authorList>
    </citation>
    <scope>NUCLEOTIDE SEQUENCE [LARGE SCALE GENOMIC DNA]</scope>
    <source>
        <strain evidence="7 8">AM80</strain>
    </source>
</reference>
<dbReference type="PROSITE" id="PS50082">
    <property type="entry name" value="WD_REPEATS_2"/>
    <property type="match status" value="3"/>
</dbReference>
<protein>
    <submittedName>
        <fullName evidence="7">Uncharacterized protein</fullName>
    </submittedName>
</protein>
<dbReference type="InterPro" id="IPR036322">
    <property type="entry name" value="WD40_repeat_dom_sf"/>
</dbReference>
<dbReference type="PROSITE" id="PS00678">
    <property type="entry name" value="WD_REPEATS_1"/>
    <property type="match status" value="2"/>
</dbReference>
<dbReference type="GO" id="GO:0005840">
    <property type="term" value="C:ribosome"/>
    <property type="evidence" value="ECO:0007669"/>
    <property type="project" value="UniProtKB-KW"/>
</dbReference>
<feature type="compositionally biased region" description="Polar residues" evidence="6">
    <location>
        <begin position="270"/>
        <end position="280"/>
    </location>
</feature>
<keyword evidence="8" id="KW-1185">Reference proteome</keyword>
<feature type="compositionally biased region" description="Pro residues" evidence="6">
    <location>
        <begin position="176"/>
        <end position="187"/>
    </location>
</feature>
<sequence length="1352" mass="144910">MAAINQVALLAGGCQQSCAAPVIGHANVIAYCSTAAIYMYTPITITKTASAGTPAATEKKKFYSYPLTRIFANGVVGAIHSFHFNEEYMACVTSTAKTVVWRLADGEILNKKRVPSAVGEFFRREGGPSVVRVAGKHHILYGTRTGWVVSVNMNDGTTTHQLRLSMKNQGVTPATVPTPTPTVPTPTPTLTLTPTPTPTTLLGNHDSSSDAHVGSVTFIDVSASRPDIVVVSTSEGGFFVLSIHPANGIRQNASLRPFPAPTLSEESHTTNDASKGNGTATDNGWLPVTTMAFDPNNPNFVAIGSRDGALALVDIASSTIVQNFTVQKAPVISISGLAGQAGTFVTADGESSKLEVWSANSRTAVTAWHPIAGSAVFGVAAFGPEHILIALRSGSVAVFNTRTQQIEMQTEAGHTDVMHTCRYAHHEKDYLATTSKDGTIRVWNTKQLTLQYTIDVGRVIVHSTDWSLTGKYIAAGLSTGEVVCYYVATQRKHWRVSVSAVSAVNCVSWNSSESGGYIAASHCGGLAVISARDGKIVRHYKTASPVCGIEFDPKHTKHLAAACHDGQVLVFQIGSSREEPALVLTGHTEAALNVSYNPTATNFLLSCGQDTTLRLWDISSGTSHTASVSCRVLRGHKGCVNAVAWCSIAPYIALSASSDCTVRLWDLRNGSNVTTVRAHNGEVVALSGHPERPLVFASVSHDTNIVFWHLGLLRQVYLDATLGRLENCTVSDSTSLLATSSAASVSVVAGDIVQELNKDLKEANLAPHRRMERLVRLFEFPCGAADLARVAGFAGDPQDISNTKCTVMPASRLVEVHGKWGKTNVEKSHGKTVTSAGEEYKKMRVIEAAESMLQVGKVADYCQLLAEVGEWDSAIAAAPVVSRELWRSLCLQAAEAMEAAGNTRAVRYFIMAEESARAARLVARQSDKNWDLAAVIAQTCPQHVEQASTEPPHNTAVDSNGVSPVVQTLLHARATALAYSDNPRIAAAAKLVDGANDDAVMDLIYSGDVVIAHLLVHTVPLQRQATIDAGYHLSMLQSCQQHQWDTALICATRRSNPYDGLATVFAFYQQAEEKMRLTRTTGDTSAPVNERLKAFHEQVLSECQRLQLPLDAESIQRNHAADGLGSINQLAAMVLSSKTPIAAVTNEELLQTMNNFIGSILQAALQDIDSLNAIFYLKQALSATYYVSLPIQPTTKGTTSTIPPGFPTVITGNVAHSPAVRRFLAQVFLLASLICVKVYRFPKFLNPIFTKARELAEGDSQVMTLLSKVQQVLGSYSPHSVEVSCATLGASVPCYGVEDGIQLKSALTKEPLTGEVHLLEDGVSLMGKSEALQWMLCCAFSPLASGVRFLPL</sequence>
<comment type="caution">
    <text evidence="7">The sequence shown here is derived from an EMBL/GenBank/DDBJ whole genome shotgun (WGS) entry which is preliminary data.</text>
</comment>
<gene>
    <name evidence="7" type="ORF">TraAM80_05499</name>
</gene>
<dbReference type="GeneID" id="40329432"/>
<dbReference type="OrthoDB" id="2161379at2759"/>
<feature type="repeat" description="WD" evidence="5">
    <location>
        <begin position="411"/>
        <end position="453"/>
    </location>
</feature>
<keyword evidence="1 5" id="KW-0853">WD repeat</keyword>
<feature type="region of interest" description="Disordered" evidence="6">
    <location>
        <begin position="171"/>
        <end position="190"/>
    </location>
</feature>
<feature type="repeat" description="WD" evidence="5">
    <location>
        <begin position="633"/>
        <end position="675"/>
    </location>
</feature>
<evidence type="ECO:0000256" key="2">
    <source>
        <dbReference type="ARBA" id="ARBA00022737"/>
    </source>
</evidence>
<dbReference type="Gene3D" id="2.130.10.10">
    <property type="entry name" value="YVTN repeat-like/Quinoprotein amine dehydrogenase"/>
    <property type="match status" value="3"/>
</dbReference>
<dbReference type="GO" id="GO:1990904">
    <property type="term" value="C:ribonucleoprotein complex"/>
    <property type="evidence" value="ECO:0007669"/>
    <property type="project" value="UniProtKB-KW"/>
</dbReference>
<organism evidence="7 8">
    <name type="scientific">Trypanosoma rangeli</name>
    <dbReference type="NCBI Taxonomy" id="5698"/>
    <lineage>
        <taxon>Eukaryota</taxon>
        <taxon>Discoba</taxon>
        <taxon>Euglenozoa</taxon>
        <taxon>Kinetoplastea</taxon>
        <taxon>Metakinetoplastina</taxon>
        <taxon>Trypanosomatida</taxon>
        <taxon>Trypanosomatidae</taxon>
        <taxon>Trypanosoma</taxon>
        <taxon>Herpetosoma</taxon>
    </lineage>
</organism>